<dbReference type="Gene3D" id="2.30.120.10">
    <property type="match status" value="1"/>
</dbReference>
<dbReference type="CDD" id="cd03747">
    <property type="entry name" value="Ntn_PGA_like"/>
    <property type="match status" value="1"/>
</dbReference>
<evidence type="ECO:0000256" key="4">
    <source>
        <dbReference type="PIRSR" id="PIRSR001227-1"/>
    </source>
</evidence>
<protein>
    <submittedName>
        <fullName evidence="7">Beta-lactam antibiotic acylase</fullName>
    </submittedName>
</protein>
<keyword evidence="2" id="KW-0378">Hydrolase</keyword>
<dbReference type="Gene3D" id="1.10.1400.10">
    <property type="match status" value="1"/>
</dbReference>
<dbReference type="InterPro" id="IPR023343">
    <property type="entry name" value="Penicillin_amidase_dom1"/>
</dbReference>
<keyword evidence="6" id="KW-0812">Transmembrane</keyword>
<keyword evidence="3" id="KW-0865">Zymogen</keyword>
<dbReference type="STRING" id="1157490.EL26_02495"/>
<reference evidence="7 8" key="1">
    <citation type="journal article" date="2013" name="Int. J. Syst. Evol. Microbiol.">
        <title>Tumebacillus flagellatus sp. nov., an alpha-amylase/pullulanase-producing bacterium isolated from cassava wastewater.</title>
        <authorList>
            <person name="Wang Q."/>
            <person name="Xie N."/>
            <person name="Qin Y."/>
            <person name="Shen N."/>
            <person name="Zhu J."/>
            <person name="Mi H."/>
            <person name="Huang R."/>
        </authorList>
    </citation>
    <scope>NUCLEOTIDE SEQUENCE [LARGE SCALE GENOMIC DNA]</scope>
    <source>
        <strain evidence="7 8">GST4</strain>
    </source>
</reference>
<evidence type="ECO:0000256" key="6">
    <source>
        <dbReference type="SAM" id="Phobius"/>
    </source>
</evidence>
<sequence>MALQPAVHQTKSLRRWWPKRRLWKIVTSVVLVLVLLLITASGTGYYLIHKSLPVVDGTLNVSGLQQSVAVWRDDHGVPHIEAQNEHDLYLAQGYVTAQDRLFQMDLSRRQASGELSEVVGDKALSRDKFFRTFGLRRAAEASWNSYSQDAKQVLEWYAQGVNAYLHQAVQDNTLPIEFTLLGYQPREWQPVDSLTIGKYMAFDLGGHWEEQAFHYDLAQHVSEDQALDLFPSYPVDAPTIIQAMKDNPLDVGPLLAEAVKPNPFNGSNNWVVAGSKTQSGKPLLANDPHLSLATPSIWYETNLKTSSLNVSGVIFAGIPGIILGHNDHIAWGVTNVGPDVQDLYIEKRNPANPNEFQYQGKWEPAQVIHEEIKVKDAAPVSCDVRITRHGPIISEFANDKSTDTALSMQWTALQPSTELEAVQRFAKAQNWDEFKQALTYFQTPAQNFVFAAEDGTIAYRANGLIPIRTKGDASTPVPGWTGEYEWKGYIPWEELPTTVNPPSGFIATANNKVVGDDYPYHLSNVWAQPYREKEISQTLAGKNDLTATDMQKLQFDPTNLQAKEFLPILTGLLQGQQDKLRDIDLAALKELSDWDCRDTLDSSGALVFNLWESELPNVLFKPELSDETLSLFEDKAGTVDHLIRNAASGNPGPWVQERGGLAAVALTAFQRAVDHAVELQGKDASKWKWGEFHQVPFHHPLAAVKPLDLLFDPSKSPVPGSKVTVEAAGWDAKTGEVNHGGAWRTVVDFSDLSQTYNVVGPGQSGHLLSPWYDDQVKDWTTGGYHVTSTDPQVYQVKGHQLTLTP</sequence>
<keyword evidence="5" id="KW-0479">Metal-binding</keyword>
<dbReference type="SUPFAM" id="SSF56235">
    <property type="entry name" value="N-terminal nucleophile aminohydrolases (Ntn hydrolases)"/>
    <property type="match status" value="1"/>
</dbReference>
<dbReference type="InterPro" id="IPR002692">
    <property type="entry name" value="S45"/>
</dbReference>
<gene>
    <name evidence="7" type="ORF">EL26_02495</name>
</gene>
<organism evidence="7 8">
    <name type="scientific">Tumebacillus flagellatus</name>
    <dbReference type="NCBI Taxonomy" id="1157490"/>
    <lineage>
        <taxon>Bacteria</taxon>
        <taxon>Bacillati</taxon>
        <taxon>Bacillota</taxon>
        <taxon>Bacilli</taxon>
        <taxon>Bacillales</taxon>
        <taxon>Alicyclobacillaceae</taxon>
        <taxon>Tumebacillus</taxon>
    </lineage>
</organism>
<comment type="caution">
    <text evidence="7">The sequence shown here is derived from an EMBL/GenBank/DDBJ whole genome shotgun (WGS) entry which is preliminary data.</text>
</comment>
<feature type="active site" description="Nucleophile" evidence="4">
    <location>
        <position position="267"/>
    </location>
</feature>
<accession>A0A074LVA6</accession>
<name>A0A074LVA6_9BACL</name>
<dbReference type="Proteomes" id="UP000027931">
    <property type="component" value="Unassembled WGS sequence"/>
</dbReference>
<dbReference type="Pfam" id="PF01804">
    <property type="entry name" value="Penicil_amidase"/>
    <property type="match status" value="1"/>
</dbReference>
<dbReference type="InterPro" id="IPR014395">
    <property type="entry name" value="Pen/GL7ACA/AHL_acylase"/>
</dbReference>
<evidence type="ECO:0000256" key="3">
    <source>
        <dbReference type="ARBA" id="ARBA00023145"/>
    </source>
</evidence>
<dbReference type="InterPro" id="IPR043147">
    <property type="entry name" value="Penicillin_amidase_A-knob"/>
</dbReference>
<dbReference type="Gene3D" id="3.60.20.10">
    <property type="entry name" value="Glutamine Phosphoribosylpyrophosphate, subunit 1, domain 1"/>
    <property type="match status" value="1"/>
</dbReference>
<feature type="binding site" evidence="5">
    <location>
        <position position="339"/>
    </location>
    <ligand>
        <name>Ca(2+)</name>
        <dbReference type="ChEBI" id="CHEBI:29108"/>
    </ligand>
</feature>
<feature type="binding site" evidence="5">
    <location>
        <position position="342"/>
    </location>
    <ligand>
        <name>Ca(2+)</name>
        <dbReference type="ChEBI" id="CHEBI:29108"/>
    </ligand>
</feature>
<dbReference type="PIRSF" id="PIRSF001227">
    <property type="entry name" value="Pen_acylase"/>
    <property type="match status" value="1"/>
</dbReference>
<dbReference type="GO" id="GO:0016811">
    <property type="term" value="F:hydrolase activity, acting on carbon-nitrogen (but not peptide) bonds, in linear amides"/>
    <property type="evidence" value="ECO:0007669"/>
    <property type="project" value="InterPro"/>
</dbReference>
<dbReference type="Gene3D" id="1.10.439.10">
    <property type="entry name" value="Penicillin Amidohydrolase, domain 1"/>
    <property type="match status" value="1"/>
</dbReference>
<dbReference type="AlphaFoldDB" id="A0A074LVA6"/>
<keyword evidence="6" id="KW-0472">Membrane</keyword>
<dbReference type="MEROPS" id="S45.003"/>
<keyword evidence="8" id="KW-1185">Reference proteome</keyword>
<evidence type="ECO:0000256" key="1">
    <source>
        <dbReference type="ARBA" id="ARBA00006586"/>
    </source>
</evidence>
<comment type="cofactor">
    <cofactor evidence="5">
        <name>Ca(2+)</name>
        <dbReference type="ChEBI" id="CHEBI:29108"/>
    </cofactor>
    <text evidence="5">Binds 1 Ca(2+) ion per dimer.</text>
</comment>
<dbReference type="eggNOG" id="COG2366">
    <property type="taxonomic scope" value="Bacteria"/>
</dbReference>
<dbReference type="PANTHER" id="PTHR34218:SF4">
    <property type="entry name" value="ACYL-HOMOSERINE LACTONE ACYLASE QUIP"/>
    <property type="match status" value="1"/>
</dbReference>
<feature type="transmembrane region" description="Helical" evidence="6">
    <location>
        <begin position="21"/>
        <end position="48"/>
    </location>
</feature>
<keyword evidence="6" id="KW-1133">Transmembrane helix</keyword>
<comment type="similarity">
    <text evidence="1">Belongs to the peptidase S45 family.</text>
</comment>
<dbReference type="PANTHER" id="PTHR34218">
    <property type="entry name" value="PEPTIDASE S45 PENICILLIN AMIDASE"/>
    <property type="match status" value="1"/>
</dbReference>
<keyword evidence="5" id="KW-0106">Calcium</keyword>
<evidence type="ECO:0000256" key="5">
    <source>
        <dbReference type="PIRSR" id="PIRSR001227-2"/>
    </source>
</evidence>
<dbReference type="InterPro" id="IPR043146">
    <property type="entry name" value="Penicillin_amidase_N_B-knob"/>
</dbReference>
<evidence type="ECO:0000313" key="8">
    <source>
        <dbReference type="Proteomes" id="UP000027931"/>
    </source>
</evidence>
<dbReference type="GO" id="GO:0046872">
    <property type="term" value="F:metal ion binding"/>
    <property type="evidence" value="ECO:0007669"/>
    <property type="project" value="UniProtKB-KW"/>
</dbReference>
<evidence type="ECO:0000313" key="7">
    <source>
        <dbReference type="EMBL" id="KEO84899.1"/>
    </source>
</evidence>
<proteinExistence type="inferred from homology"/>
<evidence type="ECO:0000256" key="2">
    <source>
        <dbReference type="ARBA" id="ARBA00022801"/>
    </source>
</evidence>
<dbReference type="InterPro" id="IPR029055">
    <property type="entry name" value="Ntn_hydrolases_N"/>
</dbReference>
<dbReference type="EMBL" id="JMIR01000002">
    <property type="protein sequence ID" value="KEO84899.1"/>
    <property type="molecule type" value="Genomic_DNA"/>
</dbReference>
<dbReference type="GO" id="GO:0017000">
    <property type="term" value="P:antibiotic biosynthetic process"/>
    <property type="evidence" value="ECO:0007669"/>
    <property type="project" value="InterPro"/>
</dbReference>